<evidence type="ECO:0000259" key="8">
    <source>
        <dbReference type="PROSITE" id="PS50110"/>
    </source>
</evidence>
<name>I8AFA0_9BACL</name>
<dbReference type="InterPro" id="IPR016032">
    <property type="entry name" value="Sig_transdc_resp-reg_C-effctor"/>
</dbReference>
<evidence type="ECO:0000256" key="3">
    <source>
        <dbReference type="ARBA" id="ARBA00023015"/>
    </source>
</evidence>
<dbReference type="Gene3D" id="1.10.10.10">
    <property type="entry name" value="Winged helix-like DNA-binding domain superfamily/Winged helix DNA-binding domain"/>
    <property type="match status" value="1"/>
</dbReference>
<dbReference type="eggNOG" id="COG0745">
    <property type="taxonomic scope" value="Bacteria"/>
</dbReference>
<dbReference type="Proteomes" id="UP000004080">
    <property type="component" value="Unassembled WGS sequence"/>
</dbReference>
<keyword evidence="4 7" id="KW-0238">DNA-binding</keyword>
<dbReference type="FunFam" id="3.40.50.2300:FF:000001">
    <property type="entry name" value="DNA-binding response regulator PhoB"/>
    <property type="match status" value="1"/>
</dbReference>
<feature type="modified residue" description="4-aspartylphosphate" evidence="6">
    <location>
        <position position="52"/>
    </location>
</feature>
<dbReference type="PATRIC" id="fig|1196324.3.peg.3275"/>
<dbReference type="Gene3D" id="3.40.50.2300">
    <property type="match status" value="1"/>
</dbReference>
<dbReference type="InterPro" id="IPR011006">
    <property type="entry name" value="CheY-like_superfamily"/>
</dbReference>
<keyword evidence="2" id="KW-0902">Two-component regulatory system</keyword>
<dbReference type="RefSeq" id="WP_007203275.1">
    <property type="nucleotide sequence ID" value="NZ_AKKV01000036.1"/>
</dbReference>
<keyword evidence="1 6" id="KW-0597">Phosphoprotein</keyword>
<dbReference type="AlphaFoldDB" id="I8AFA0"/>
<dbReference type="CDD" id="cd17574">
    <property type="entry name" value="REC_OmpR"/>
    <property type="match status" value="1"/>
</dbReference>
<accession>I8AFA0</accession>
<feature type="domain" description="Response regulatory" evidence="8">
    <location>
        <begin position="3"/>
        <end position="116"/>
    </location>
</feature>
<dbReference type="InterPro" id="IPR036388">
    <property type="entry name" value="WH-like_DNA-bd_sf"/>
</dbReference>
<dbReference type="SUPFAM" id="SSF46894">
    <property type="entry name" value="C-terminal effector domain of the bipartite response regulators"/>
    <property type="match status" value="1"/>
</dbReference>
<protein>
    <submittedName>
        <fullName evidence="10">Winged helix family two component transcriptional regulator</fullName>
    </submittedName>
</protein>
<evidence type="ECO:0000256" key="6">
    <source>
        <dbReference type="PROSITE-ProRule" id="PRU00169"/>
    </source>
</evidence>
<feature type="DNA-binding region" description="OmpR/PhoB-type" evidence="7">
    <location>
        <begin position="131"/>
        <end position="231"/>
    </location>
</feature>
<dbReference type="PROSITE" id="PS50110">
    <property type="entry name" value="RESPONSE_REGULATORY"/>
    <property type="match status" value="1"/>
</dbReference>
<evidence type="ECO:0000256" key="4">
    <source>
        <dbReference type="ARBA" id="ARBA00023125"/>
    </source>
</evidence>
<evidence type="ECO:0000259" key="9">
    <source>
        <dbReference type="PROSITE" id="PS51755"/>
    </source>
</evidence>
<dbReference type="PROSITE" id="PS51755">
    <property type="entry name" value="OMPR_PHOB"/>
    <property type="match status" value="1"/>
</dbReference>
<dbReference type="GO" id="GO:0032993">
    <property type="term" value="C:protein-DNA complex"/>
    <property type="evidence" value="ECO:0007669"/>
    <property type="project" value="TreeGrafter"/>
</dbReference>
<dbReference type="EMBL" id="AKKV01000036">
    <property type="protein sequence ID" value="EIT84307.1"/>
    <property type="molecule type" value="Genomic_DNA"/>
</dbReference>
<dbReference type="Gene3D" id="6.10.250.690">
    <property type="match status" value="1"/>
</dbReference>
<dbReference type="STRING" id="1196324.A374_16013"/>
<dbReference type="GO" id="GO:0000976">
    <property type="term" value="F:transcription cis-regulatory region binding"/>
    <property type="evidence" value="ECO:0007669"/>
    <property type="project" value="TreeGrafter"/>
</dbReference>
<dbReference type="CDD" id="cd00383">
    <property type="entry name" value="trans_reg_C"/>
    <property type="match status" value="1"/>
</dbReference>
<reference evidence="10 11" key="1">
    <citation type="journal article" date="2012" name="J. Bacteriol.">
        <title>Genome of Bacillus macauensis ZFHKF-1, a Long-Chain-Forming Bacterium.</title>
        <authorList>
            <person name="Cai L."/>
            <person name="Zhang T."/>
        </authorList>
    </citation>
    <scope>NUCLEOTIDE SEQUENCE [LARGE SCALE GENOMIC DNA]</scope>
    <source>
        <strain evidence="10 11">ZFHKF-1</strain>
    </source>
</reference>
<dbReference type="PANTHER" id="PTHR48111">
    <property type="entry name" value="REGULATOR OF RPOS"/>
    <property type="match status" value="1"/>
</dbReference>
<dbReference type="InterPro" id="IPR039420">
    <property type="entry name" value="WalR-like"/>
</dbReference>
<comment type="caution">
    <text evidence="10">The sequence shown here is derived from an EMBL/GenBank/DDBJ whole genome shotgun (WGS) entry which is preliminary data.</text>
</comment>
<proteinExistence type="predicted"/>
<evidence type="ECO:0000256" key="7">
    <source>
        <dbReference type="PROSITE-ProRule" id="PRU01091"/>
    </source>
</evidence>
<dbReference type="SMART" id="SM00862">
    <property type="entry name" value="Trans_reg_C"/>
    <property type="match status" value="1"/>
</dbReference>
<evidence type="ECO:0000313" key="10">
    <source>
        <dbReference type="EMBL" id="EIT84307.1"/>
    </source>
</evidence>
<dbReference type="Pfam" id="PF00486">
    <property type="entry name" value="Trans_reg_C"/>
    <property type="match status" value="1"/>
</dbReference>
<evidence type="ECO:0000256" key="1">
    <source>
        <dbReference type="ARBA" id="ARBA00022553"/>
    </source>
</evidence>
<dbReference type="InterPro" id="IPR001789">
    <property type="entry name" value="Sig_transdc_resp-reg_receiver"/>
</dbReference>
<keyword evidence="11" id="KW-1185">Reference proteome</keyword>
<dbReference type="PANTHER" id="PTHR48111:SF73">
    <property type="entry name" value="ALKALINE PHOSPHATASE SYNTHESIS TRANSCRIPTIONAL REGULATORY PROTEIN PHOP"/>
    <property type="match status" value="1"/>
</dbReference>
<keyword evidence="5" id="KW-0804">Transcription</keyword>
<evidence type="ECO:0000256" key="5">
    <source>
        <dbReference type="ARBA" id="ARBA00023163"/>
    </source>
</evidence>
<dbReference type="GO" id="GO:0000156">
    <property type="term" value="F:phosphorelay response regulator activity"/>
    <property type="evidence" value="ECO:0007669"/>
    <property type="project" value="TreeGrafter"/>
</dbReference>
<gene>
    <name evidence="10" type="ORF">A374_16013</name>
</gene>
<organism evidence="10 11">
    <name type="scientific">Fictibacillus macauensis ZFHKF-1</name>
    <dbReference type="NCBI Taxonomy" id="1196324"/>
    <lineage>
        <taxon>Bacteria</taxon>
        <taxon>Bacillati</taxon>
        <taxon>Bacillota</taxon>
        <taxon>Bacilli</taxon>
        <taxon>Bacillales</taxon>
        <taxon>Fictibacillaceae</taxon>
        <taxon>Fictibacillus</taxon>
    </lineage>
</organism>
<feature type="domain" description="OmpR/PhoB-type" evidence="9">
    <location>
        <begin position="131"/>
        <end position="231"/>
    </location>
</feature>
<dbReference type="InterPro" id="IPR001867">
    <property type="entry name" value="OmpR/PhoB-type_DNA-bd"/>
</dbReference>
<sequence length="232" mass="27026">MKNILIVDDEHRMVELLSLYLAPHPYTVFKAYNGMEAKAVLQQEAIDLVLLDVMMPEQDGFITCQQIREKSDVPIIMLTARSQKQDIVHGLHMGADDYITKPIDEEEMLARMEAVLRRSPVVSRKEDAKTDHHTGIEGLILVQEHHEITYFDAPIVLTPKEFEMMQLLIKSPKRVFDREYLIQTIWGLDSETEGRTIDSHIRNIRDKFRKADFPIDDYLKTVWGVGYKWEQT</sequence>
<evidence type="ECO:0000256" key="2">
    <source>
        <dbReference type="ARBA" id="ARBA00023012"/>
    </source>
</evidence>
<dbReference type="SMART" id="SM00448">
    <property type="entry name" value="REC"/>
    <property type="match status" value="1"/>
</dbReference>
<dbReference type="GO" id="GO:0006355">
    <property type="term" value="P:regulation of DNA-templated transcription"/>
    <property type="evidence" value="ECO:0007669"/>
    <property type="project" value="InterPro"/>
</dbReference>
<dbReference type="GO" id="GO:0005829">
    <property type="term" value="C:cytosol"/>
    <property type="evidence" value="ECO:0007669"/>
    <property type="project" value="TreeGrafter"/>
</dbReference>
<keyword evidence="3" id="KW-0805">Transcription regulation</keyword>
<evidence type="ECO:0000313" key="11">
    <source>
        <dbReference type="Proteomes" id="UP000004080"/>
    </source>
</evidence>
<dbReference type="SUPFAM" id="SSF52172">
    <property type="entry name" value="CheY-like"/>
    <property type="match status" value="1"/>
</dbReference>
<dbReference type="Pfam" id="PF00072">
    <property type="entry name" value="Response_reg"/>
    <property type="match status" value="1"/>
</dbReference>